<feature type="domain" description="Wax synthase" evidence="10">
    <location>
        <begin position="149"/>
        <end position="235"/>
    </location>
</feature>
<keyword evidence="12" id="KW-1185">Reference proteome</keyword>
<keyword evidence="7 9" id="KW-0472">Membrane</keyword>
<protein>
    <submittedName>
        <fullName evidence="11">MBOAT (MEMBRANE BOUND O-ACYL TRANSFERASE) FAMILY PROTEIN</fullName>
    </submittedName>
</protein>
<evidence type="ECO:0000313" key="12">
    <source>
        <dbReference type="Proteomes" id="UP001151752"/>
    </source>
</evidence>
<comment type="caution">
    <text evidence="11">The sequence shown here is derived from an EMBL/GenBank/DDBJ whole genome shotgun (WGS) entry which is preliminary data.</text>
</comment>
<keyword evidence="3 11" id="KW-0808">Transferase</keyword>
<evidence type="ECO:0000256" key="1">
    <source>
        <dbReference type="ARBA" id="ARBA00004141"/>
    </source>
</evidence>
<reference evidence="11" key="2">
    <citation type="journal article" date="2023" name="Int. J. Mol. Sci.">
        <title>De Novo Assembly and Annotation of 11 Diverse Shrub Willow (Salix) Genomes Reveals Novel Gene Organization in Sex-Linked Regions.</title>
        <authorList>
            <person name="Hyden B."/>
            <person name="Feng K."/>
            <person name="Yates T.B."/>
            <person name="Jawdy S."/>
            <person name="Cereghino C."/>
            <person name="Smart L.B."/>
            <person name="Muchero W."/>
        </authorList>
    </citation>
    <scope>NUCLEOTIDE SEQUENCE</scope>
    <source>
        <tissue evidence="11">Shoot tip</tissue>
    </source>
</reference>
<evidence type="ECO:0000256" key="5">
    <source>
        <dbReference type="ARBA" id="ARBA00022989"/>
    </source>
</evidence>
<proteinExistence type="inferred from homology"/>
<evidence type="ECO:0000256" key="6">
    <source>
        <dbReference type="ARBA" id="ARBA00023098"/>
    </source>
</evidence>
<dbReference type="PANTHER" id="PTHR31595">
    <property type="entry name" value="LONG-CHAIN-ALCOHOL O-FATTY-ACYLTRANSFERASE 3-RELATED"/>
    <property type="match status" value="1"/>
</dbReference>
<dbReference type="PANTHER" id="PTHR31595:SF38">
    <property type="entry name" value="MBOAT (MEMBRANE BOUND O-ACYL TRANSFERASE) FAMILY PROTEIN"/>
    <property type="match status" value="1"/>
</dbReference>
<name>A0A9Q1AQ10_9ROSI</name>
<evidence type="ECO:0000256" key="3">
    <source>
        <dbReference type="ARBA" id="ARBA00022679"/>
    </source>
</evidence>
<keyword evidence="5 9" id="KW-1133">Transmembrane helix</keyword>
<dbReference type="AlphaFoldDB" id="A0A9Q1AQ10"/>
<dbReference type="Pfam" id="PF13813">
    <property type="entry name" value="MBOAT_2"/>
    <property type="match status" value="1"/>
</dbReference>
<reference evidence="11" key="1">
    <citation type="submission" date="2022-11" db="EMBL/GenBank/DDBJ databases">
        <authorList>
            <person name="Hyden B.L."/>
            <person name="Feng K."/>
            <person name="Yates T."/>
            <person name="Jawdy S."/>
            <person name="Smart L.B."/>
            <person name="Muchero W."/>
        </authorList>
    </citation>
    <scope>NUCLEOTIDE SEQUENCE</scope>
    <source>
        <tissue evidence="11">Shoot tip</tissue>
    </source>
</reference>
<evidence type="ECO:0000259" key="10">
    <source>
        <dbReference type="Pfam" id="PF13813"/>
    </source>
</evidence>
<dbReference type="GO" id="GO:0016020">
    <property type="term" value="C:membrane"/>
    <property type="evidence" value="ECO:0007669"/>
    <property type="project" value="UniProtKB-SubCell"/>
</dbReference>
<evidence type="ECO:0000256" key="4">
    <source>
        <dbReference type="ARBA" id="ARBA00022692"/>
    </source>
</evidence>
<gene>
    <name evidence="11" type="ORF">OIU74_002779</name>
</gene>
<evidence type="ECO:0000256" key="9">
    <source>
        <dbReference type="SAM" id="Phobius"/>
    </source>
</evidence>
<comment type="subcellular location">
    <subcellularLocation>
        <location evidence="1">Membrane</location>
        <topology evidence="1">Multi-pass membrane protein</topology>
    </subcellularLocation>
</comment>
<dbReference type="InterPro" id="IPR032805">
    <property type="entry name" value="Wax_synthase_dom"/>
</dbReference>
<dbReference type="EMBL" id="JAPFFM010000001">
    <property type="protein sequence ID" value="KAJ6779052.1"/>
    <property type="molecule type" value="Genomic_DNA"/>
</dbReference>
<keyword evidence="6" id="KW-0443">Lipid metabolism</keyword>
<evidence type="ECO:0000256" key="7">
    <source>
        <dbReference type="ARBA" id="ARBA00023136"/>
    </source>
</evidence>
<evidence type="ECO:0000256" key="8">
    <source>
        <dbReference type="ARBA" id="ARBA00023315"/>
    </source>
</evidence>
<evidence type="ECO:0000313" key="11">
    <source>
        <dbReference type="EMBL" id="KAJ6779052.1"/>
    </source>
</evidence>
<accession>A0A9Q1AQ10</accession>
<evidence type="ECO:0000256" key="2">
    <source>
        <dbReference type="ARBA" id="ARBA00007282"/>
    </source>
</evidence>
<keyword evidence="4 9" id="KW-0812">Transmembrane</keyword>
<dbReference type="GO" id="GO:0008374">
    <property type="term" value="F:O-acyltransferase activity"/>
    <property type="evidence" value="ECO:0007669"/>
    <property type="project" value="InterPro"/>
</dbReference>
<comment type="similarity">
    <text evidence="2">Belongs to the wax synthase family.</text>
</comment>
<dbReference type="GO" id="GO:0006629">
    <property type="term" value="P:lipid metabolic process"/>
    <property type="evidence" value="ECO:0007669"/>
    <property type="project" value="UniProtKB-KW"/>
</dbReference>
<sequence length="284" mass="31621">MGGDLRNFLLIWASAVALLCYCHKIGQLIDRGTTRVLAILPVVCIFLVMPLGILTLSTRAITSFFLSWLANFKLLLFDPTPAVSPHDRELVNVDDGQDLEKLVNGENKDAPSQKIAPKGLKSHLNYALKFSLAAMFGALARACLGVELEPQFDEPYLASSLQDFWGKRWNLTVTSILHPTVYSPIRSAFSRWIAKKWTPLPAVIGTFLVSGLMHELIFYHIGRQKPKWDVTCFFLLHGFCLAIEMAIKREIKGTWGLPRDVGSTDCGGVCGGYCHVAFHARRDS</sequence>
<feature type="transmembrane region" description="Helical" evidence="9">
    <location>
        <begin position="38"/>
        <end position="56"/>
    </location>
</feature>
<organism evidence="11 12">
    <name type="scientific">Salix koriyanagi</name>
    <dbReference type="NCBI Taxonomy" id="2511006"/>
    <lineage>
        <taxon>Eukaryota</taxon>
        <taxon>Viridiplantae</taxon>
        <taxon>Streptophyta</taxon>
        <taxon>Embryophyta</taxon>
        <taxon>Tracheophyta</taxon>
        <taxon>Spermatophyta</taxon>
        <taxon>Magnoliopsida</taxon>
        <taxon>eudicotyledons</taxon>
        <taxon>Gunneridae</taxon>
        <taxon>Pentapetalae</taxon>
        <taxon>rosids</taxon>
        <taxon>fabids</taxon>
        <taxon>Malpighiales</taxon>
        <taxon>Salicaceae</taxon>
        <taxon>Saliceae</taxon>
        <taxon>Salix</taxon>
    </lineage>
</organism>
<dbReference type="Proteomes" id="UP001151752">
    <property type="component" value="Chromosome 16"/>
</dbReference>
<keyword evidence="8" id="KW-0012">Acyltransferase</keyword>
<dbReference type="InterPro" id="IPR044851">
    <property type="entry name" value="Wax_synthase"/>
</dbReference>